<dbReference type="RefSeq" id="WP_125321019.1">
    <property type="nucleotide sequence ID" value="NZ_AP024890.1"/>
</dbReference>
<dbReference type="InterPro" id="IPR003660">
    <property type="entry name" value="HAMP_dom"/>
</dbReference>
<dbReference type="OrthoDB" id="9764808at2"/>
<evidence type="ECO:0000256" key="1">
    <source>
        <dbReference type="SAM" id="Coils"/>
    </source>
</evidence>
<comment type="caution">
    <text evidence="4">The sequence shown here is derived from an EMBL/GenBank/DDBJ whole genome shotgun (WGS) entry which is preliminary data.</text>
</comment>
<dbReference type="CDD" id="cd00077">
    <property type="entry name" value="HDc"/>
    <property type="match status" value="1"/>
</dbReference>
<dbReference type="PROSITE" id="PS51832">
    <property type="entry name" value="HD_GYP"/>
    <property type="match status" value="1"/>
</dbReference>
<dbReference type="Pfam" id="PF00497">
    <property type="entry name" value="SBP_bac_3"/>
    <property type="match status" value="1"/>
</dbReference>
<feature type="domain" description="HD-GYP" evidence="3">
    <location>
        <begin position="817"/>
        <end position="1025"/>
    </location>
</feature>
<dbReference type="Gene3D" id="1.10.3210.10">
    <property type="entry name" value="Hypothetical protein af1432"/>
    <property type="match status" value="2"/>
</dbReference>
<dbReference type="PANTHER" id="PTHR43155:SF2">
    <property type="entry name" value="CYCLIC DI-GMP PHOSPHODIESTERASE PA4108"/>
    <property type="match status" value="1"/>
</dbReference>
<name>A0A3R9EDA8_9VIBR</name>
<dbReference type="InterPro" id="IPR001638">
    <property type="entry name" value="Solute-binding_3/MltF_N"/>
</dbReference>
<feature type="domain" description="HAMP" evidence="2">
    <location>
        <begin position="604"/>
        <end position="657"/>
    </location>
</feature>
<dbReference type="GO" id="GO:0008081">
    <property type="term" value="F:phosphoric diester hydrolase activity"/>
    <property type="evidence" value="ECO:0007669"/>
    <property type="project" value="UniProtKB-ARBA"/>
</dbReference>
<dbReference type="Proteomes" id="UP000269041">
    <property type="component" value="Unassembled WGS sequence"/>
</dbReference>
<dbReference type="InterPro" id="IPR003607">
    <property type="entry name" value="HD/PDEase_dom"/>
</dbReference>
<dbReference type="SUPFAM" id="SSF109604">
    <property type="entry name" value="HD-domain/PDEase-like"/>
    <property type="match status" value="2"/>
</dbReference>
<keyword evidence="5" id="KW-1185">Reference proteome</keyword>
<dbReference type="CDD" id="cd01007">
    <property type="entry name" value="PBP2_BvgS_HisK_like"/>
    <property type="match status" value="1"/>
</dbReference>
<dbReference type="SUPFAM" id="SSF53850">
    <property type="entry name" value="Periplasmic binding protein-like II"/>
    <property type="match status" value="1"/>
</dbReference>
<dbReference type="PANTHER" id="PTHR43155">
    <property type="entry name" value="CYCLIC DI-GMP PHOSPHODIESTERASE PA4108-RELATED"/>
    <property type="match status" value="1"/>
</dbReference>
<dbReference type="Gene3D" id="6.10.340.10">
    <property type="match status" value="1"/>
</dbReference>
<evidence type="ECO:0000313" key="4">
    <source>
        <dbReference type="EMBL" id="RSD31311.1"/>
    </source>
</evidence>
<dbReference type="PROSITE" id="PS50885">
    <property type="entry name" value="HAMP"/>
    <property type="match status" value="1"/>
</dbReference>
<dbReference type="SMART" id="SM00062">
    <property type="entry name" value="PBPb"/>
    <property type="match status" value="1"/>
</dbReference>
<dbReference type="EMBL" id="RSFA01000036">
    <property type="protein sequence ID" value="RSD31311.1"/>
    <property type="molecule type" value="Genomic_DNA"/>
</dbReference>
<organism evidence="4 5">
    <name type="scientific">Vibrio pectenicida</name>
    <dbReference type="NCBI Taxonomy" id="62763"/>
    <lineage>
        <taxon>Bacteria</taxon>
        <taxon>Pseudomonadati</taxon>
        <taxon>Pseudomonadota</taxon>
        <taxon>Gammaproteobacteria</taxon>
        <taxon>Vibrionales</taxon>
        <taxon>Vibrionaceae</taxon>
        <taxon>Vibrio</taxon>
    </lineage>
</organism>
<evidence type="ECO:0000259" key="2">
    <source>
        <dbReference type="PROSITE" id="PS50885"/>
    </source>
</evidence>
<proteinExistence type="predicted"/>
<evidence type="ECO:0000259" key="3">
    <source>
        <dbReference type="PROSITE" id="PS51832"/>
    </source>
</evidence>
<reference evidence="4 5" key="1">
    <citation type="submission" date="2018-12" db="EMBL/GenBank/DDBJ databases">
        <title>Genomic taxonomy of the Vibrionaceae family.</title>
        <authorList>
            <person name="Gomez-Gil B."/>
            <person name="Enciso-Ibarra K."/>
        </authorList>
    </citation>
    <scope>NUCLEOTIDE SEQUENCE [LARGE SCALE GENOMIC DNA]</scope>
    <source>
        <strain evidence="4 5">CAIM 594</strain>
    </source>
</reference>
<gene>
    <name evidence="4" type="ORF">EJA03_09580</name>
</gene>
<dbReference type="Gene3D" id="3.30.450.20">
    <property type="entry name" value="PAS domain"/>
    <property type="match status" value="1"/>
</dbReference>
<dbReference type="GO" id="GO:0007165">
    <property type="term" value="P:signal transduction"/>
    <property type="evidence" value="ECO:0007669"/>
    <property type="project" value="InterPro"/>
</dbReference>
<dbReference type="InterPro" id="IPR037522">
    <property type="entry name" value="HD_GYP_dom"/>
</dbReference>
<dbReference type="GO" id="GO:0016020">
    <property type="term" value="C:membrane"/>
    <property type="evidence" value="ECO:0007669"/>
    <property type="project" value="InterPro"/>
</dbReference>
<dbReference type="AlphaFoldDB" id="A0A3R9EDA8"/>
<dbReference type="Gene3D" id="3.40.190.10">
    <property type="entry name" value="Periplasmic binding protein-like II"/>
    <property type="match status" value="2"/>
</dbReference>
<dbReference type="Pfam" id="PF13487">
    <property type="entry name" value="HD_5"/>
    <property type="match status" value="1"/>
</dbReference>
<keyword evidence="1" id="KW-0175">Coiled coil</keyword>
<sequence>MPQKKPYKQTFSIRVTIGSLLLLVATLTATLALSIHYHFIYQTLEEHQLAESSSVAKNVSDNMKETDTRMRNIAFTLAQVVEPSNDTQKWLPAFLTTLEATPELYSVFFGTQDDDFYQVINLDVEQTLRSNINAKSDDKWLMVTVKKARNGQRKKTVSFVSNDLKVRKTQETLSGYFPSLRPWYQKAQSGGTIKTEPYIFAQVAVSGQTYATKNNAGTAVIGIDVLLSTLSTILNQTFAQQLSEAYVFRQTGEMLADTNPTFKEKPLPTLPSLPMTEQEKALIKSLSPLRISNQRNWAPIDYSVLGEPRGYAIDMVKMIGQMTGIKWAFSNGLDWSELVNQFNNDKLDALHSLQYHKDGYAQGVYSDPIFTLPFGILVSDTLTDIKDLSAFNDDKVAILSGWSIIPNLKKNYPNIDIIEVNDSFEGLTLLKTGKISGFIDSSAILKHAVHQYFTDGVTVIEDIAPFNQGFETEFHIALNKRYAELLPIINRAIKKVNDTQKDFLLAKWLGNSAATKHRVIPHAVFYDLMASPSQQGSLVNSVTKSGDTYVYLQPVGSSSPSEFLAITLPVSVLHNQVVRQVLYATGISALIMLPMLWLAWLSGSPIIQAIRSLKKETKKIQKRNYKQLQPVKSRIREISQLSDSVEEMANQLQAHEKQQEALLDSIVQLIARAIDDKSPYTAGHCNRVPVIAMMLADAAESSTQGSFEDFRFKGEREKREFQMAAWLHDCGKITVPEYIVDKGTKLEANYNRLHEIRMRFEVIWRDIALKGYMKRHNGEDVDQVLSWVKTQQSRLQEEFTFVASLNTGDRPVSDEDISKLKKIGAQTWCRQFDDTIGLSPVEKDRLSASSTTQTLLKDLPEHKVPRYHPPCYDYGITMQAPEFLSDYGEIYNLSILRGTLTKEDRYRINEHMVSGIKMLESLPFPDDLKQVPRLATTHHETLAGRGYPRQLSEDQLSVKERILAIADIFEALTAADRPYKKAFKLSKAIAIMEDMVANKHIDGDLFTLFVKQGLHITYAERFLSPDQIDVDNGNIKT</sequence>
<evidence type="ECO:0000313" key="5">
    <source>
        <dbReference type="Proteomes" id="UP000269041"/>
    </source>
</evidence>
<accession>A0A3R9EDA8</accession>
<feature type="coiled-coil region" evidence="1">
    <location>
        <begin position="638"/>
        <end position="665"/>
    </location>
</feature>
<protein>
    <submittedName>
        <fullName evidence="4">Transporter substrate-binding domain-containing protein</fullName>
    </submittedName>
</protein>